<proteinExistence type="predicted"/>
<sequence>MAGLFDYSKEAVRVKAKKCDGDAEPEWRKFSVDPQITTYEVLRSILAKAFELRRDFSVSYRVIDDLGQETFLPLLSDWDLDAAFLGACDPCLNLLIDVTGAEEAWEPEEPPVSVIKSLKPLLRLGKPKAAQLQGLFKSQMERTLGMVQRALKPEEAPDYDPEPPEEAPVDDVCFRSFLDPLGTLEEPRAMRAAVFASGVEPSLRKVVWKHLLNVYPEGLKGKERIEYMRQRQQQYNALKDEWMKQAETPELMAITTMVRKDVLRTDRHLVFYAGNDDNKNVAALFNVLTTYAVNHPSVSYCQGMSDLASPLLVTMQDEPTAYVCFCALMRRLHNNFSFDGAAMGLKFQHLSIALRHYDPDFYLYLQQQQAGDLLFCYRWLLLELKREFAFEDALRMLEVLWASLEPDWPPPDGLQLQEAALRPSTAPSRHTAYTRLCALRRQRGLPSNKSLDELGQRAQLTTGRRPFLSLDDSDLAAVVECTSPRKVVRNLKEFQALAPTVVEPKNAKDEIFVWENPLPPSPAQQAVEDGPWWGDQVRHAFCWEG</sequence>
<feature type="domain" description="Rab-GAP TBC" evidence="2">
    <location>
        <begin position="198"/>
        <end position="404"/>
    </location>
</feature>
<dbReference type="GO" id="GO:0005096">
    <property type="term" value="F:GTPase activator activity"/>
    <property type="evidence" value="ECO:0007669"/>
    <property type="project" value="UniProtKB-KW"/>
</dbReference>
<gene>
    <name evidence="3" type="ORF">CLODIP_2_CD09617</name>
</gene>
<evidence type="ECO:0000313" key="4">
    <source>
        <dbReference type="Proteomes" id="UP000494165"/>
    </source>
</evidence>
<dbReference type="PANTHER" id="PTHR22957:SF333">
    <property type="entry name" value="TBC1 DOMAIN FAMILY MEMBER 25"/>
    <property type="match status" value="1"/>
</dbReference>
<keyword evidence="1" id="KW-0343">GTPase activation</keyword>
<evidence type="ECO:0000256" key="1">
    <source>
        <dbReference type="ARBA" id="ARBA00022468"/>
    </source>
</evidence>
<comment type="caution">
    <text evidence="3">The sequence shown here is derived from an EMBL/GenBank/DDBJ whole genome shotgun (WGS) entry which is preliminary data.</text>
</comment>
<accession>A0A8S1D1Y6</accession>
<dbReference type="InterPro" id="IPR035969">
    <property type="entry name" value="Rab-GAP_TBC_sf"/>
</dbReference>
<dbReference type="Gene3D" id="1.10.472.80">
    <property type="entry name" value="Ypt/Rab-GAP domain of gyp1p, domain 3"/>
    <property type="match status" value="1"/>
</dbReference>
<dbReference type="Pfam" id="PF00566">
    <property type="entry name" value="RabGAP-TBC"/>
    <property type="match status" value="1"/>
</dbReference>
<protein>
    <recommendedName>
        <fullName evidence="2">Rab-GAP TBC domain-containing protein</fullName>
    </recommendedName>
</protein>
<evidence type="ECO:0000313" key="3">
    <source>
        <dbReference type="EMBL" id="CAB3377490.1"/>
    </source>
</evidence>
<dbReference type="PROSITE" id="PS50086">
    <property type="entry name" value="TBC_RABGAP"/>
    <property type="match status" value="1"/>
</dbReference>
<dbReference type="InterPro" id="IPR000195">
    <property type="entry name" value="Rab-GAP-TBC_dom"/>
</dbReference>
<organism evidence="3 4">
    <name type="scientific">Cloeon dipterum</name>
    <dbReference type="NCBI Taxonomy" id="197152"/>
    <lineage>
        <taxon>Eukaryota</taxon>
        <taxon>Metazoa</taxon>
        <taxon>Ecdysozoa</taxon>
        <taxon>Arthropoda</taxon>
        <taxon>Hexapoda</taxon>
        <taxon>Insecta</taxon>
        <taxon>Pterygota</taxon>
        <taxon>Palaeoptera</taxon>
        <taxon>Ephemeroptera</taxon>
        <taxon>Pisciforma</taxon>
        <taxon>Baetidae</taxon>
        <taxon>Cloeon</taxon>
    </lineage>
</organism>
<reference evidence="3 4" key="1">
    <citation type="submission" date="2020-04" db="EMBL/GenBank/DDBJ databases">
        <authorList>
            <person name="Alioto T."/>
            <person name="Alioto T."/>
            <person name="Gomez Garrido J."/>
        </authorList>
    </citation>
    <scope>NUCLEOTIDE SEQUENCE [LARGE SCALE GENOMIC DNA]</scope>
</reference>
<dbReference type="GO" id="GO:1901096">
    <property type="term" value="P:regulation of autophagosome maturation"/>
    <property type="evidence" value="ECO:0007669"/>
    <property type="project" value="TreeGrafter"/>
</dbReference>
<dbReference type="GO" id="GO:0005776">
    <property type="term" value="C:autophagosome"/>
    <property type="evidence" value="ECO:0007669"/>
    <property type="project" value="TreeGrafter"/>
</dbReference>
<dbReference type="SUPFAM" id="SSF47923">
    <property type="entry name" value="Ypt/Rab-GAP domain of gyp1p"/>
    <property type="match status" value="2"/>
</dbReference>
<dbReference type="EMBL" id="CADEPI010000146">
    <property type="protein sequence ID" value="CAB3377490.1"/>
    <property type="molecule type" value="Genomic_DNA"/>
</dbReference>
<evidence type="ECO:0000259" key="2">
    <source>
        <dbReference type="PROSITE" id="PS50086"/>
    </source>
</evidence>
<name>A0A8S1D1Y6_9INSE</name>
<dbReference type="Gene3D" id="1.10.8.270">
    <property type="entry name" value="putative rabgap domain of human tbc1 domain family member 14 like domains"/>
    <property type="match status" value="1"/>
</dbReference>
<dbReference type="SMART" id="SM00164">
    <property type="entry name" value="TBC"/>
    <property type="match status" value="1"/>
</dbReference>
<keyword evidence="4" id="KW-1185">Reference proteome</keyword>
<dbReference type="PANTHER" id="PTHR22957">
    <property type="entry name" value="TBC1 DOMAIN FAMILY MEMBER GTPASE-ACTIVATING PROTEIN"/>
    <property type="match status" value="1"/>
</dbReference>
<dbReference type="AlphaFoldDB" id="A0A8S1D1Y6"/>
<dbReference type="OrthoDB" id="10264062at2759"/>
<dbReference type="Proteomes" id="UP000494165">
    <property type="component" value="Unassembled WGS sequence"/>
</dbReference>